<protein>
    <submittedName>
        <fullName evidence="10">ABC transporter substrate-binding protein</fullName>
    </submittedName>
</protein>
<comment type="subcellular location">
    <subcellularLocation>
        <location evidence="1">Cell envelope</location>
    </subcellularLocation>
</comment>
<evidence type="ECO:0000256" key="7">
    <source>
        <dbReference type="SAM" id="SignalP"/>
    </source>
</evidence>
<dbReference type="PANTHER" id="PTHR35936">
    <property type="entry name" value="MEMBRANE-BOUND LYTIC MUREIN TRANSGLYCOSYLASE F"/>
    <property type="match status" value="1"/>
</dbReference>
<dbReference type="InterPro" id="IPR001638">
    <property type="entry name" value="Solute-binding_3/MltF_N"/>
</dbReference>
<name>A0A0A5GI06_9BACI</name>
<dbReference type="STRING" id="1385510.GCA_000425205_01513"/>
<dbReference type="InterPro" id="IPR001320">
    <property type="entry name" value="Iontro_rcpt_C"/>
</dbReference>
<keyword evidence="4" id="KW-0564">Palmitate</keyword>
<organism evidence="10 11">
    <name type="scientific">Pontibacillus halophilus JSM 076056 = DSM 19796</name>
    <dbReference type="NCBI Taxonomy" id="1385510"/>
    <lineage>
        <taxon>Bacteria</taxon>
        <taxon>Bacillati</taxon>
        <taxon>Bacillota</taxon>
        <taxon>Bacilli</taxon>
        <taxon>Bacillales</taxon>
        <taxon>Bacillaceae</taxon>
        <taxon>Pontibacillus</taxon>
    </lineage>
</organism>
<feature type="domain" description="Solute-binding protein family 3/N-terminal" evidence="8">
    <location>
        <begin position="34"/>
        <end position="258"/>
    </location>
</feature>
<evidence type="ECO:0000256" key="3">
    <source>
        <dbReference type="ARBA" id="ARBA00022729"/>
    </source>
</evidence>
<feature type="domain" description="Ionotropic glutamate receptor C-terminal" evidence="9">
    <location>
        <begin position="34"/>
        <end position="257"/>
    </location>
</feature>
<comment type="similarity">
    <text evidence="2 6">Belongs to the bacterial solute-binding protein 3 family.</text>
</comment>
<proteinExistence type="inferred from homology"/>
<evidence type="ECO:0000256" key="6">
    <source>
        <dbReference type="RuleBase" id="RU003744"/>
    </source>
</evidence>
<dbReference type="SUPFAM" id="SSF53850">
    <property type="entry name" value="Periplasmic binding protein-like II"/>
    <property type="match status" value="1"/>
</dbReference>
<dbReference type="AlphaFoldDB" id="A0A0A5GI06"/>
<feature type="chain" id="PRO_5039244792" evidence="7">
    <location>
        <begin position="19"/>
        <end position="258"/>
    </location>
</feature>
<sequence>MKKGILYTLMMMTLLVVAACGSSVDGQSSEDKKKLVMGTSADYKPYEFIDTDQSEDIIGFDIDIANHIADELGYELEVRNMDFNGLVAALNSNKVDFVISGMTPTEKRKEQVDFSDIYYVAKDAIVFNGEDGYKELSDLEGKTVGVQLGSIQEELAKDLEQEIDGLKIKSLDTIPNLVQELKAGRIDATIIENTVSKGYLEANDGLGQFEVNDQGEQGSAIAFPQGNDELVQQFNEEISNMKESGKMDELIQKWFGEQ</sequence>
<dbReference type="SMART" id="SM00079">
    <property type="entry name" value="PBPe"/>
    <property type="match status" value="1"/>
</dbReference>
<evidence type="ECO:0000256" key="1">
    <source>
        <dbReference type="ARBA" id="ARBA00004196"/>
    </source>
</evidence>
<dbReference type="GO" id="GO:0030313">
    <property type="term" value="C:cell envelope"/>
    <property type="evidence" value="ECO:0007669"/>
    <property type="project" value="UniProtKB-SubCell"/>
</dbReference>
<reference evidence="10 11" key="1">
    <citation type="submission" date="2013-08" db="EMBL/GenBank/DDBJ databases">
        <authorList>
            <person name="Huang J."/>
            <person name="Wang G."/>
        </authorList>
    </citation>
    <scope>NUCLEOTIDE SEQUENCE [LARGE SCALE GENOMIC DNA]</scope>
    <source>
        <strain evidence="10 11">JSM 076056</strain>
    </source>
</reference>
<evidence type="ECO:0000256" key="4">
    <source>
        <dbReference type="ARBA" id="ARBA00023139"/>
    </source>
</evidence>
<keyword evidence="3 7" id="KW-0732">Signal</keyword>
<comment type="caution">
    <text evidence="10">The sequence shown here is derived from an EMBL/GenBank/DDBJ whole genome shotgun (WGS) entry which is preliminary data.</text>
</comment>
<feature type="signal peptide" evidence="7">
    <location>
        <begin position="1"/>
        <end position="18"/>
    </location>
</feature>
<dbReference type="Pfam" id="PF00497">
    <property type="entry name" value="SBP_bac_3"/>
    <property type="match status" value="1"/>
</dbReference>
<dbReference type="OrthoDB" id="9811552at2"/>
<dbReference type="SMART" id="SM00062">
    <property type="entry name" value="PBPb"/>
    <property type="match status" value="1"/>
</dbReference>
<dbReference type="Gene3D" id="3.40.190.10">
    <property type="entry name" value="Periplasmic binding protein-like II"/>
    <property type="match status" value="2"/>
</dbReference>
<dbReference type="eggNOG" id="COG0834">
    <property type="taxonomic scope" value="Bacteria"/>
</dbReference>
<keyword evidence="11" id="KW-1185">Reference proteome</keyword>
<dbReference type="RefSeq" id="WP_026799951.1">
    <property type="nucleotide sequence ID" value="NZ_AULI01000006.1"/>
</dbReference>
<accession>A0A0A5GI06</accession>
<dbReference type="GO" id="GO:0015276">
    <property type="term" value="F:ligand-gated monoatomic ion channel activity"/>
    <property type="evidence" value="ECO:0007669"/>
    <property type="project" value="InterPro"/>
</dbReference>
<dbReference type="Proteomes" id="UP000030528">
    <property type="component" value="Unassembled WGS sequence"/>
</dbReference>
<dbReference type="PROSITE" id="PS51257">
    <property type="entry name" value="PROKAR_LIPOPROTEIN"/>
    <property type="match status" value="1"/>
</dbReference>
<dbReference type="GO" id="GO:0016020">
    <property type="term" value="C:membrane"/>
    <property type="evidence" value="ECO:0007669"/>
    <property type="project" value="InterPro"/>
</dbReference>
<evidence type="ECO:0000313" key="10">
    <source>
        <dbReference type="EMBL" id="KGX92881.1"/>
    </source>
</evidence>
<evidence type="ECO:0000313" key="11">
    <source>
        <dbReference type="Proteomes" id="UP000030528"/>
    </source>
</evidence>
<keyword evidence="5" id="KW-0449">Lipoprotein</keyword>
<dbReference type="InterPro" id="IPR018313">
    <property type="entry name" value="SBP_3_CS"/>
</dbReference>
<evidence type="ECO:0000256" key="2">
    <source>
        <dbReference type="ARBA" id="ARBA00010333"/>
    </source>
</evidence>
<dbReference type="PROSITE" id="PS01039">
    <property type="entry name" value="SBP_BACTERIAL_3"/>
    <property type="match status" value="1"/>
</dbReference>
<evidence type="ECO:0000259" key="8">
    <source>
        <dbReference type="SMART" id="SM00062"/>
    </source>
</evidence>
<dbReference type="PANTHER" id="PTHR35936:SF17">
    <property type="entry name" value="ARGININE-BINDING EXTRACELLULAR PROTEIN ARTP"/>
    <property type="match status" value="1"/>
</dbReference>
<evidence type="ECO:0000259" key="9">
    <source>
        <dbReference type="SMART" id="SM00079"/>
    </source>
</evidence>
<evidence type="ECO:0000256" key="5">
    <source>
        <dbReference type="ARBA" id="ARBA00023288"/>
    </source>
</evidence>
<dbReference type="EMBL" id="AVPE01000004">
    <property type="protein sequence ID" value="KGX92881.1"/>
    <property type="molecule type" value="Genomic_DNA"/>
</dbReference>
<gene>
    <name evidence="10" type="ORF">N781_13400</name>
</gene>